<dbReference type="InterPro" id="IPR000629">
    <property type="entry name" value="RNA-helicase_DEAD-box_CS"/>
</dbReference>
<evidence type="ECO:0000256" key="12">
    <source>
        <dbReference type="SAM" id="MobiDB-lite"/>
    </source>
</evidence>
<dbReference type="FunFam" id="3.40.50.300:FF:000108">
    <property type="entry name" value="ATP-dependent RNA helicase RhlE"/>
    <property type="match status" value="1"/>
</dbReference>
<dbReference type="Gene3D" id="3.40.50.300">
    <property type="entry name" value="P-loop containing nucleotide triphosphate hydrolases"/>
    <property type="match status" value="2"/>
</dbReference>
<dbReference type="InterPro" id="IPR050079">
    <property type="entry name" value="DEAD_box_RNA_helicase"/>
</dbReference>
<keyword evidence="2" id="KW-0963">Cytoplasm</keyword>
<reference evidence="16 17" key="1">
    <citation type="submission" date="2018-04" db="EMBL/GenBank/DDBJ databases">
        <title>Denitrifier Microvirgula.</title>
        <authorList>
            <person name="Anderson E."/>
            <person name="Jang J."/>
            <person name="Ishii S."/>
        </authorList>
    </citation>
    <scope>NUCLEOTIDE SEQUENCE [LARGE SCALE GENOMIC DNA]</scope>
    <source>
        <strain evidence="16 17">BE2.4</strain>
    </source>
</reference>
<dbReference type="InterPro" id="IPR014001">
    <property type="entry name" value="Helicase_ATP-bd"/>
</dbReference>
<evidence type="ECO:0000256" key="5">
    <source>
        <dbReference type="ARBA" id="ARBA00022806"/>
    </source>
</evidence>
<feature type="domain" description="Helicase ATP-binding" evidence="13">
    <location>
        <begin position="32"/>
        <end position="210"/>
    </location>
</feature>
<feature type="region of interest" description="Disordered" evidence="12">
    <location>
        <begin position="390"/>
        <end position="461"/>
    </location>
</feature>
<dbReference type="KEGG" id="maer:DAI18_02610"/>
<evidence type="ECO:0000313" key="17">
    <source>
        <dbReference type="Proteomes" id="UP000244173"/>
    </source>
</evidence>
<evidence type="ECO:0000259" key="14">
    <source>
        <dbReference type="PROSITE" id="PS51194"/>
    </source>
</evidence>
<comment type="similarity">
    <text evidence="7 11">Belongs to the DEAD box helicase family.</text>
</comment>
<protein>
    <recommendedName>
        <fullName evidence="9">DEAD-box ATP-dependent RNA helicase RhpA</fullName>
        <ecNumber evidence="1">3.6.4.13</ecNumber>
    </recommendedName>
</protein>
<dbReference type="GO" id="GO:0003724">
    <property type="term" value="F:RNA helicase activity"/>
    <property type="evidence" value="ECO:0007669"/>
    <property type="project" value="UniProtKB-EC"/>
</dbReference>
<dbReference type="GO" id="GO:0005829">
    <property type="term" value="C:cytosol"/>
    <property type="evidence" value="ECO:0007669"/>
    <property type="project" value="TreeGrafter"/>
</dbReference>
<evidence type="ECO:0000256" key="4">
    <source>
        <dbReference type="ARBA" id="ARBA00022801"/>
    </source>
</evidence>
<dbReference type="PANTHER" id="PTHR47959:SF13">
    <property type="entry name" value="ATP-DEPENDENT RNA HELICASE RHLE"/>
    <property type="match status" value="1"/>
</dbReference>
<comment type="catalytic activity">
    <reaction evidence="8">
        <text>ATP + H2O = ADP + phosphate + H(+)</text>
        <dbReference type="Rhea" id="RHEA:13065"/>
        <dbReference type="ChEBI" id="CHEBI:15377"/>
        <dbReference type="ChEBI" id="CHEBI:15378"/>
        <dbReference type="ChEBI" id="CHEBI:30616"/>
        <dbReference type="ChEBI" id="CHEBI:43474"/>
        <dbReference type="ChEBI" id="CHEBI:456216"/>
        <dbReference type="EC" id="3.6.4.13"/>
    </reaction>
</comment>
<dbReference type="InterPro" id="IPR001650">
    <property type="entry name" value="Helicase_C-like"/>
</dbReference>
<dbReference type="OrthoDB" id="8520957at2"/>
<proteinExistence type="inferred from homology"/>
<feature type="compositionally biased region" description="Basic and acidic residues" evidence="12">
    <location>
        <begin position="390"/>
        <end position="418"/>
    </location>
</feature>
<dbReference type="CDD" id="cd18787">
    <property type="entry name" value="SF2_C_DEAD"/>
    <property type="match status" value="1"/>
</dbReference>
<keyword evidence="17" id="KW-1185">Reference proteome</keyword>
<feature type="domain" description="Helicase C-terminal" evidence="14">
    <location>
        <begin position="236"/>
        <end position="388"/>
    </location>
</feature>
<dbReference type="GO" id="GO:0042255">
    <property type="term" value="P:ribosome assembly"/>
    <property type="evidence" value="ECO:0007669"/>
    <property type="project" value="UniProtKB-ARBA"/>
</dbReference>
<dbReference type="CDD" id="cd00268">
    <property type="entry name" value="DEADc"/>
    <property type="match status" value="1"/>
</dbReference>
<evidence type="ECO:0000256" key="10">
    <source>
        <dbReference type="PROSITE-ProRule" id="PRU00552"/>
    </source>
</evidence>
<dbReference type="InterPro" id="IPR044742">
    <property type="entry name" value="DEAD/DEAH_RhlB"/>
</dbReference>
<organism evidence="16 17">
    <name type="scientific">Microvirgula aerodenitrificans</name>
    <dbReference type="NCBI Taxonomy" id="57480"/>
    <lineage>
        <taxon>Bacteria</taxon>
        <taxon>Pseudomonadati</taxon>
        <taxon>Pseudomonadota</taxon>
        <taxon>Betaproteobacteria</taxon>
        <taxon>Neisseriales</taxon>
        <taxon>Aquaspirillaceae</taxon>
        <taxon>Microvirgula</taxon>
    </lineage>
</organism>
<dbReference type="PROSITE" id="PS51195">
    <property type="entry name" value="Q_MOTIF"/>
    <property type="match status" value="1"/>
</dbReference>
<sequence>MSFAELGLPAEIQRAIDELGYSEPTPIQARAIPEVLAGRDLLAAAQTGTGKTAAFTLPILARLRRHASTSVSPAMHPVRCLILTPTRELADQVASSVEQYRKYLPLRHAVVFGGINIDPQKEALRRGVEIVVATPGRLLDHIEQKTVILNRVEMLVLDEADRMLDMGFIPDIRRIISLLPKTRQTLLFSATFSAEIKRLSSEFMTDPITIEVARQNATAASIEQRVFAVDGARKRQLLGRLINEREMTQVIVFCRTKQGADRLARELRQFDHIQAEAIHGDKAQQARLDTLASFKDGKLRVLVATDIAARGLDITELPYVVNFEMPNSPEDYVHRIGRTGRAGSSGVALSLMSEDEQRLLEAIEKLTRQTLKPECHNAFWPSWIPRPVTERPPRPALAERKPAPVKASRIENVDNDRSDVDDDDDDELPLRQGRRLPLTPRFQREPREVPALLLPPRYERA</sequence>
<evidence type="ECO:0000259" key="13">
    <source>
        <dbReference type="PROSITE" id="PS51192"/>
    </source>
</evidence>
<evidence type="ECO:0000256" key="3">
    <source>
        <dbReference type="ARBA" id="ARBA00022741"/>
    </source>
</evidence>
<dbReference type="GO" id="GO:0003676">
    <property type="term" value="F:nucleic acid binding"/>
    <property type="evidence" value="ECO:0007669"/>
    <property type="project" value="InterPro"/>
</dbReference>
<dbReference type="PROSITE" id="PS51194">
    <property type="entry name" value="HELICASE_CTER"/>
    <property type="match status" value="1"/>
</dbReference>
<dbReference type="InterPro" id="IPR027417">
    <property type="entry name" value="P-loop_NTPase"/>
</dbReference>
<dbReference type="Pfam" id="PF00271">
    <property type="entry name" value="Helicase_C"/>
    <property type="match status" value="1"/>
</dbReference>
<dbReference type="EMBL" id="CP028519">
    <property type="protein sequence ID" value="AVY93056.1"/>
    <property type="molecule type" value="Genomic_DNA"/>
</dbReference>
<dbReference type="InterPro" id="IPR014014">
    <property type="entry name" value="RNA_helicase_DEAD_Q_motif"/>
</dbReference>
<dbReference type="InterPro" id="IPR011545">
    <property type="entry name" value="DEAD/DEAH_box_helicase_dom"/>
</dbReference>
<keyword evidence="6 11" id="KW-0067">ATP-binding</keyword>
<dbReference type="STRING" id="1122240.GCA_000620105_03719"/>
<accession>A0A2S0P6T0</accession>
<keyword evidence="4 11" id="KW-0378">Hydrolase</keyword>
<dbReference type="RefSeq" id="WP_028500471.1">
    <property type="nucleotide sequence ID" value="NZ_CP028519.1"/>
</dbReference>
<dbReference type="PROSITE" id="PS51192">
    <property type="entry name" value="HELICASE_ATP_BIND_1"/>
    <property type="match status" value="1"/>
</dbReference>
<dbReference type="SUPFAM" id="SSF52540">
    <property type="entry name" value="P-loop containing nucleoside triphosphate hydrolases"/>
    <property type="match status" value="1"/>
</dbReference>
<evidence type="ECO:0000256" key="7">
    <source>
        <dbReference type="ARBA" id="ARBA00038437"/>
    </source>
</evidence>
<evidence type="ECO:0000256" key="9">
    <source>
        <dbReference type="ARBA" id="ARBA00074363"/>
    </source>
</evidence>
<dbReference type="SMART" id="SM00487">
    <property type="entry name" value="DEXDc"/>
    <property type="match status" value="1"/>
</dbReference>
<keyword evidence="3 11" id="KW-0547">Nucleotide-binding</keyword>
<evidence type="ECO:0000256" key="2">
    <source>
        <dbReference type="ARBA" id="ARBA00022490"/>
    </source>
</evidence>
<gene>
    <name evidence="16" type="ORF">DAI18_02610</name>
</gene>
<evidence type="ECO:0000259" key="15">
    <source>
        <dbReference type="PROSITE" id="PS51195"/>
    </source>
</evidence>
<evidence type="ECO:0000256" key="6">
    <source>
        <dbReference type="ARBA" id="ARBA00022840"/>
    </source>
</evidence>
<name>A0A2S0P6T0_9NEIS</name>
<dbReference type="AlphaFoldDB" id="A0A2S0P6T0"/>
<dbReference type="PROSITE" id="PS00039">
    <property type="entry name" value="DEAD_ATP_HELICASE"/>
    <property type="match status" value="1"/>
</dbReference>
<feature type="short sequence motif" description="Q motif" evidence="10">
    <location>
        <begin position="1"/>
        <end position="29"/>
    </location>
</feature>
<dbReference type="PANTHER" id="PTHR47959">
    <property type="entry name" value="ATP-DEPENDENT RNA HELICASE RHLE-RELATED"/>
    <property type="match status" value="1"/>
</dbReference>
<evidence type="ECO:0000256" key="8">
    <source>
        <dbReference type="ARBA" id="ARBA00047984"/>
    </source>
</evidence>
<feature type="domain" description="DEAD-box RNA helicase Q" evidence="15">
    <location>
        <begin position="1"/>
        <end position="29"/>
    </location>
</feature>
<dbReference type="EC" id="3.6.4.13" evidence="1"/>
<keyword evidence="5 11" id="KW-0347">Helicase</keyword>
<dbReference type="Pfam" id="PF00270">
    <property type="entry name" value="DEAD"/>
    <property type="match status" value="1"/>
</dbReference>
<evidence type="ECO:0000256" key="11">
    <source>
        <dbReference type="RuleBase" id="RU000492"/>
    </source>
</evidence>
<dbReference type="GO" id="GO:0009266">
    <property type="term" value="P:response to temperature stimulus"/>
    <property type="evidence" value="ECO:0007669"/>
    <property type="project" value="UniProtKB-ARBA"/>
</dbReference>
<evidence type="ECO:0000256" key="1">
    <source>
        <dbReference type="ARBA" id="ARBA00012552"/>
    </source>
</evidence>
<evidence type="ECO:0000313" key="16">
    <source>
        <dbReference type="EMBL" id="AVY93056.1"/>
    </source>
</evidence>
<dbReference type="GO" id="GO:0005524">
    <property type="term" value="F:ATP binding"/>
    <property type="evidence" value="ECO:0007669"/>
    <property type="project" value="UniProtKB-KW"/>
</dbReference>
<dbReference type="SMART" id="SM00490">
    <property type="entry name" value="HELICc"/>
    <property type="match status" value="1"/>
</dbReference>
<dbReference type="Proteomes" id="UP000244173">
    <property type="component" value="Chromosome"/>
</dbReference>
<dbReference type="GO" id="GO:0016787">
    <property type="term" value="F:hydrolase activity"/>
    <property type="evidence" value="ECO:0007669"/>
    <property type="project" value="UniProtKB-KW"/>
</dbReference>